<evidence type="ECO:0000256" key="2">
    <source>
        <dbReference type="SAM" id="MobiDB-lite"/>
    </source>
</evidence>
<dbReference type="VEuPathDB" id="FungiDB:LCOR_05482.1"/>
<dbReference type="OrthoDB" id="1600564at2759"/>
<dbReference type="PANTHER" id="PTHR45648">
    <property type="entry name" value="GDSL LIPASE/ACYLHYDROLASE FAMILY PROTEIN (AFU_ORTHOLOGUE AFUA_4G14700)"/>
    <property type="match status" value="1"/>
</dbReference>
<feature type="compositionally biased region" description="Polar residues" evidence="2">
    <location>
        <begin position="324"/>
        <end position="337"/>
    </location>
</feature>
<sequence length="441" mass="49068">MIDGPRDINVAVVTQEWDHSGRLYYYSEAGSTGNTTPPIFFPSTTQHMWVPLVSLCSLFWGMASASGVKNLVVFGDSYADVGNLQRLSNGPFWSEDLAVGWNASLYSFAFDGAVCDNALFNDTSDDNDALPSIVDQIEMYYNQQLNLEPSETVYAFWVGLNDIERGFQSKGTEFPWGDIISCISHQMRNIRKVFSSNRFLVLNVPAVELMPYFAGSDMEDTRSNIVSKFNELLSKDVVSLNKHHRALEMDLVDVNALISDMVGNPEDFGFKNASSAYWDVCQGQCTDDMDTYVWWDSIHLTGGAHRAIANSILLSGSLEPPVSLPSSDQVEQALSSNDLHRSPKYSPEKSTGAIEKVVQEIMAAKETEEPTPEVEEQVEEDSSFSHIYFVIMVSVILCIGFVWFTRRQKRAGGLAALSSLVKTNTGRGRFMPLRNLESSNV</sequence>
<evidence type="ECO:0000256" key="1">
    <source>
        <dbReference type="ARBA" id="ARBA00022801"/>
    </source>
</evidence>
<dbReference type="PANTHER" id="PTHR45648:SF22">
    <property type="entry name" value="GDSL LIPASE_ACYLHYDROLASE FAMILY PROTEIN (AFU_ORTHOLOGUE AFUA_4G14700)"/>
    <property type="match status" value="1"/>
</dbReference>
<comment type="caution">
    <text evidence="4">The sequence shown here is derived from an EMBL/GenBank/DDBJ whole genome shotgun (WGS) entry which is preliminary data.</text>
</comment>
<evidence type="ECO:0000313" key="5">
    <source>
        <dbReference type="Proteomes" id="UP000027586"/>
    </source>
</evidence>
<dbReference type="EMBL" id="CBTN010000022">
    <property type="protein sequence ID" value="CDH54213.1"/>
    <property type="molecule type" value="Genomic_DNA"/>
</dbReference>
<keyword evidence="1" id="KW-0378">Hydrolase</keyword>
<feature type="region of interest" description="Disordered" evidence="2">
    <location>
        <begin position="324"/>
        <end position="350"/>
    </location>
</feature>
<dbReference type="Proteomes" id="UP000027586">
    <property type="component" value="Unassembled WGS sequence"/>
</dbReference>
<dbReference type="Gene3D" id="3.40.50.1110">
    <property type="entry name" value="SGNH hydrolase"/>
    <property type="match status" value="1"/>
</dbReference>
<dbReference type="InterPro" id="IPR051058">
    <property type="entry name" value="GDSL_Est/Lipase"/>
</dbReference>
<name>A0A068RVL0_9FUNG</name>
<reference evidence="4" key="1">
    <citation type="submission" date="2013-08" db="EMBL/GenBank/DDBJ databases">
        <title>Gene expansion shapes genome architecture in the human pathogen Lichtheimia corymbifera: an evolutionary genomics analysis in the ancient terrestrial Mucorales (Mucoromycotina).</title>
        <authorList>
            <person name="Schwartze V.U."/>
            <person name="Winter S."/>
            <person name="Shelest E."/>
            <person name="Marcet-Houben M."/>
            <person name="Horn F."/>
            <person name="Wehner S."/>
            <person name="Hoffmann K."/>
            <person name="Riege K."/>
            <person name="Sammeth M."/>
            <person name="Nowrousian M."/>
            <person name="Valiante V."/>
            <person name="Linde J."/>
            <person name="Jacobsen I.D."/>
            <person name="Marz M."/>
            <person name="Brakhage A.A."/>
            <person name="Gabaldon T."/>
            <person name="Bocker S."/>
            <person name="Voigt K."/>
        </authorList>
    </citation>
    <scope>NUCLEOTIDE SEQUENCE [LARGE SCALE GENOMIC DNA]</scope>
    <source>
        <strain evidence="4">FSU 9682</strain>
    </source>
</reference>
<dbReference type="SUPFAM" id="SSF52266">
    <property type="entry name" value="SGNH hydrolase"/>
    <property type="match status" value="1"/>
</dbReference>
<dbReference type="Pfam" id="PF00657">
    <property type="entry name" value="Lipase_GDSL"/>
    <property type="match status" value="1"/>
</dbReference>
<proteinExistence type="predicted"/>
<keyword evidence="3" id="KW-1133">Transmembrane helix</keyword>
<evidence type="ECO:0000256" key="3">
    <source>
        <dbReference type="SAM" id="Phobius"/>
    </source>
</evidence>
<evidence type="ECO:0000313" key="4">
    <source>
        <dbReference type="EMBL" id="CDH54213.1"/>
    </source>
</evidence>
<gene>
    <name evidence="4" type="ORF">LCOR_05482.1</name>
</gene>
<dbReference type="CDD" id="cd01846">
    <property type="entry name" value="fatty_acyltransferase_like"/>
    <property type="match status" value="1"/>
</dbReference>
<dbReference type="GO" id="GO:0016788">
    <property type="term" value="F:hydrolase activity, acting on ester bonds"/>
    <property type="evidence" value="ECO:0007669"/>
    <property type="project" value="InterPro"/>
</dbReference>
<keyword evidence="5" id="KW-1185">Reference proteome</keyword>
<keyword evidence="3" id="KW-0812">Transmembrane</keyword>
<dbReference type="AlphaFoldDB" id="A0A068RVL0"/>
<dbReference type="InterPro" id="IPR001087">
    <property type="entry name" value="GDSL"/>
</dbReference>
<protein>
    <recommendedName>
        <fullName evidence="6">Carbohydrate esterase family 16 protein</fullName>
    </recommendedName>
</protein>
<keyword evidence="3" id="KW-0472">Membrane</keyword>
<feature type="transmembrane region" description="Helical" evidence="3">
    <location>
        <begin position="386"/>
        <end position="404"/>
    </location>
</feature>
<evidence type="ECO:0008006" key="6">
    <source>
        <dbReference type="Google" id="ProtNLM"/>
    </source>
</evidence>
<dbReference type="InterPro" id="IPR036514">
    <property type="entry name" value="SGNH_hydro_sf"/>
</dbReference>
<accession>A0A068RVL0</accession>
<organism evidence="4 5">
    <name type="scientific">Lichtheimia corymbifera JMRC:FSU:9682</name>
    <dbReference type="NCBI Taxonomy" id="1263082"/>
    <lineage>
        <taxon>Eukaryota</taxon>
        <taxon>Fungi</taxon>
        <taxon>Fungi incertae sedis</taxon>
        <taxon>Mucoromycota</taxon>
        <taxon>Mucoromycotina</taxon>
        <taxon>Mucoromycetes</taxon>
        <taxon>Mucorales</taxon>
        <taxon>Lichtheimiaceae</taxon>
        <taxon>Lichtheimia</taxon>
    </lineage>
</organism>